<dbReference type="AlphaFoldDB" id="A0A9U8EA84"/>
<dbReference type="OMA" id="YQFVLCR"/>
<gene>
    <name evidence="3" type="primary">LOC106064546</name>
</gene>
<dbReference type="RefSeq" id="XP_013078582.2">
    <property type="nucleotide sequence ID" value="XM_013223128.2"/>
</dbReference>
<dbReference type="PANTHER" id="PTHR28457">
    <property type="entry name" value="COILED-COIL DOMAIN-CONTAINING PROTEIN 189"/>
    <property type="match status" value="1"/>
</dbReference>
<name>A0A9U8EA84_BIOGL</name>
<keyword evidence="2" id="KW-1185">Reference proteome</keyword>
<accession>A0A9U8EA84</accession>
<sequence length="304" mass="34966">MASNDANLKNSRFLTASEVTEIYYLSKKQEILAKDLLAKKLGIATVYDKNDTQKPLFIDYIFDNIKFSAEKGFPWQHISIVVKFAHEFLKRILVENHKLGDALLDLKSLSHLLEPLSDHHQKQYLDFIYDTVLTHYNLYKYVFSTPRELNHPKIHRLVKIPPKPFPLGYAKEKAVYEYDEKIKALDKLEAQTIMQLKENLLSKDTFSSHKTVSQIDGVPLPYSKMSLEELLKDVLSGVMEIKGNEFLFNANEAVEELSFKFEKAIVPRPVVLGSPPRYELKNDPRATTSSKSRKSIMLSNSTNK</sequence>
<dbReference type="InterPro" id="IPR032727">
    <property type="entry name" value="CLAMP"/>
</dbReference>
<evidence type="ECO:0000313" key="3">
    <source>
        <dbReference type="RefSeq" id="XP_013078582.2"/>
    </source>
</evidence>
<proteinExistence type="predicted"/>
<reference evidence="3" key="1">
    <citation type="submission" date="2025-08" db="UniProtKB">
        <authorList>
            <consortium name="RefSeq"/>
        </authorList>
    </citation>
    <scope>IDENTIFICATION</scope>
</reference>
<dbReference type="GeneID" id="106064546"/>
<feature type="region of interest" description="Disordered" evidence="1">
    <location>
        <begin position="276"/>
        <end position="304"/>
    </location>
</feature>
<dbReference type="Proteomes" id="UP001165740">
    <property type="component" value="Chromosome 5"/>
</dbReference>
<dbReference type="PANTHER" id="PTHR28457:SF2">
    <property type="entry name" value="SIMILAR TO 4930578I06RIK PROTEIN"/>
    <property type="match status" value="1"/>
</dbReference>
<protein>
    <submittedName>
        <fullName evidence="3">Uncharacterized protein C8orf74 homolog</fullName>
    </submittedName>
</protein>
<dbReference type="OrthoDB" id="6103133at2759"/>
<evidence type="ECO:0000256" key="1">
    <source>
        <dbReference type="SAM" id="MobiDB-lite"/>
    </source>
</evidence>
<evidence type="ECO:0000313" key="2">
    <source>
        <dbReference type="Proteomes" id="UP001165740"/>
    </source>
</evidence>
<dbReference type="KEGG" id="bgt:106064546"/>
<organism evidence="2 3">
    <name type="scientific">Biomphalaria glabrata</name>
    <name type="common">Bloodfluke planorb</name>
    <name type="synonym">Freshwater snail</name>
    <dbReference type="NCBI Taxonomy" id="6526"/>
    <lineage>
        <taxon>Eukaryota</taxon>
        <taxon>Metazoa</taxon>
        <taxon>Spiralia</taxon>
        <taxon>Lophotrochozoa</taxon>
        <taxon>Mollusca</taxon>
        <taxon>Gastropoda</taxon>
        <taxon>Heterobranchia</taxon>
        <taxon>Euthyneura</taxon>
        <taxon>Panpulmonata</taxon>
        <taxon>Hygrophila</taxon>
        <taxon>Lymnaeoidea</taxon>
        <taxon>Planorbidae</taxon>
        <taxon>Biomphalaria</taxon>
    </lineage>
</organism>